<feature type="domain" description="MYB-CC type transcription factor LHEQLE-containing" evidence="5">
    <location>
        <begin position="70"/>
        <end position="109"/>
    </location>
</feature>
<dbReference type="NCBIfam" id="TIGR01557">
    <property type="entry name" value="myb_SHAQKYF"/>
    <property type="match status" value="1"/>
</dbReference>
<dbReference type="GO" id="GO:0003677">
    <property type="term" value="F:DNA binding"/>
    <property type="evidence" value="ECO:0007669"/>
    <property type="project" value="InterPro"/>
</dbReference>
<keyword evidence="4" id="KW-0539">Nucleus</keyword>
<dbReference type="STRING" id="3818.A0A445DPM2"/>
<dbReference type="Gene3D" id="1.10.10.60">
    <property type="entry name" value="Homeodomain-like"/>
    <property type="match status" value="1"/>
</dbReference>
<gene>
    <name evidence="6" type="ORF">Ahy_A03g011113</name>
</gene>
<sequence>MENVQNSIQLVLSTDAKPRFKWTPELHQRFIEAINQLGGSENCRELKNSEGPCSSREESIGTQNEMTESMQIAEALQMQMEVQKKLDEQIEVQRHLKLKIEAQVKYLQS</sequence>
<evidence type="ECO:0000256" key="2">
    <source>
        <dbReference type="ARBA" id="ARBA00023015"/>
    </source>
</evidence>
<comment type="subcellular location">
    <subcellularLocation>
        <location evidence="1">Nucleus</location>
    </subcellularLocation>
</comment>
<protein>
    <recommendedName>
        <fullName evidence="5">MYB-CC type transcription factor LHEQLE-containing domain-containing protein</fullName>
    </recommendedName>
</protein>
<keyword evidence="7" id="KW-1185">Reference proteome</keyword>
<dbReference type="PANTHER" id="PTHR31499">
    <property type="entry name" value="MYB FAMILY TRANSCRIPTION FACTOR PHL11"/>
    <property type="match status" value="1"/>
</dbReference>
<dbReference type="PANTHER" id="PTHR31499:SF11">
    <property type="entry name" value="MYB FAMILY TRANSCRIPTION FACTOR PHL8"/>
    <property type="match status" value="1"/>
</dbReference>
<dbReference type="GO" id="GO:0005634">
    <property type="term" value="C:nucleus"/>
    <property type="evidence" value="ECO:0007669"/>
    <property type="project" value="UniProtKB-SubCell"/>
</dbReference>
<dbReference type="AlphaFoldDB" id="A0A445DPM2"/>
<dbReference type="Proteomes" id="UP000289738">
    <property type="component" value="Chromosome A03"/>
</dbReference>
<evidence type="ECO:0000256" key="4">
    <source>
        <dbReference type="ARBA" id="ARBA00023242"/>
    </source>
</evidence>
<dbReference type="InterPro" id="IPR025756">
    <property type="entry name" value="Myb_CC_LHEQLE"/>
</dbReference>
<dbReference type="InterPro" id="IPR046955">
    <property type="entry name" value="PHR1-like"/>
</dbReference>
<reference evidence="6 7" key="1">
    <citation type="submission" date="2019-01" db="EMBL/GenBank/DDBJ databases">
        <title>Sequencing of cultivated peanut Arachis hypogaea provides insights into genome evolution and oil improvement.</title>
        <authorList>
            <person name="Chen X."/>
        </authorList>
    </citation>
    <scope>NUCLEOTIDE SEQUENCE [LARGE SCALE GENOMIC DNA]</scope>
    <source>
        <strain evidence="7">cv. Fuhuasheng</strain>
        <tissue evidence="6">Leaves</tissue>
    </source>
</reference>
<evidence type="ECO:0000259" key="5">
    <source>
        <dbReference type="Pfam" id="PF14379"/>
    </source>
</evidence>
<comment type="caution">
    <text evidence="6">The sequence shown here is derived from an EMBL/GenBank/DDBJ whole genome shotgun (WGS) entry which is preliminary data.</text>
</comment>
<keyword evidence="3" id="KW-0804">Transcription</keyword>
<accession>A0A445DPM2</accession>
<dbReference type="Pfam" id="PF14379">
    <property type="entry name" value="Myb_CC_LHEQLE"/>
    <property type="match status" value="1"/>
</dbReference>
<evidence type="ECO:0000256" key="1">
    <source>
        <dbReference type="ARBA" id="ARBA00004123"/>
    </source>
</evidence>
<dbReference type="InterPro" id="IPR006447">
    <property type="entry name" value="Myb_dom_plants"/>
</dbReference>
<evidence type="ECO:0000256" key="3">
    <source>
        <dbReference type="ARBA" id="ARBA00023163"/>
    </source>
</evidence>
<evidence type="ECO:0000313" key="7">
    <source>
        <dbReference type="Proteomes" id="UP000289738"/>
    </source>
</evidence>
<organism evidence="6 7">
    <name type="scientific">Arachis hypogaea</name>
    <name type="common">Peanut</name>
    <dbReference type="NCBI Taxonomy" id="3818"/>
    <lineage>
        <taxon>Eukaryota</taxon>
        <taxon>Viridiplantae</taxon>
        <taxon>Streptophyta</taxon>
        <taxon>Embryophyta</taxon>
        <taxon>Tracheophyta</taxon>
        <taxon>Spermatophyta</taxon>
        <taxon>Magnoliopsida</taxon>
        <taxon>eudicotyledons</taxon>
        <taxon>Gunneridae</taxon>
        <taxon>Pentapetalae</taxon>
        <taxon>rosids</taxon>
        <taxon>fabids</taxon>
        <taxon>Fabales</taxon>
        <taxon>Fabaceae</taxon>
        <taxon>Papilionoideae</taxon>
        <taxon>50 kb inversion clade</taxon>
        <taxon>dalbergioids sensu lato</taxon>
        <taxon>Dalbergieae</taxon>
        <taxon>Pterocarpus clade</taxon>
        <taxon>Arachis</taxon>
    </lineage>
</organism>
<dbReference type="EMBL" id="SDMP01000003">
    <property type="protein sequence ID" value="RYR65126.1"/>
    <property type="molecule type" value="Genomic_DNA"/>
</dbReference>
<keyword evidence="2" id="KW-0805">Transcription regulation</keyword>
<proteinExistence type="predicted"/>
<evidence type="ECO:0000313" key="6">
    <source>
        <dbReference type="EMBL" id="RYR65126.1"/>
    </source>
</evidence>
<name>A0A445DPM2_ARAHY</name>
<dbReference type="GO" id="GO:0003700">
    <property type="term" value="F:DNA-binding transcription factor activity"/>
    <property type="evidence" value="ECO:0007669"/>
    <property type="project" value="InterPro"/>
</dbReference>